<gene>
    <name evidence="1" type="ORF">K040078D81_59160</name>
</gene>
<dbReference type="Proteomes" id="UP001600943">
    <property type="component" value="Unassembled WGS sequence"/>
</dbReference>
<organism evidence="1 2">
    <name type="scientific">Blautia hominis</name>
    <dbReference type="NCBI Taxonomy" id="2025493"/>
    <lineage>
        <taxon>Bacteria</taxon>
        <taxon>Bacillati</taxon>
        <taxon>Bacillota</taxon>
        <taxon>Clostridia</taxon>
        <taxon>Lachnospirales</taxon>
        <taxon>Lachnospiraceae</taxon>
        <taxon>Blautia</taxon>
    </lineage>
</organism>
<evidence type="ECO:0000313" key="1">
    <source>
        <dbReference type="EMBL" id="GAA6411799.1"/>
    </source>
</evidence>
<protein>
    <submittedName>
        <fullName evidence="1">Uncharacterized protein</fullName>
    </submittedName>
</protein>
<dbReference type="EMBL" id="BAABYW010000002">
    <property type="protein sequence ID" value="GAA6411799.1"/>
    <property type="molecule type" value="Genomic_DNA"/>
</dbReference>
<sequence>MIFRKFIELLYLDLMLKRNDTVSLPFPVLTVRGTESAGQPFLRAHINVKRRETAP</sequence>
<reference evidence="1 2" key="1">
    <citation type="submission" date="2024-04" db="EMBL/GenBank/DDBJ databases">
        <title>Defined microbial consortia suppress multidrug-resistant proinflammatory Enterobacteriaceae via ecological control.</title>
        <authorList>
            <person name="Furuichi M."/>
            <person name="Kawaguchi T."/>
            <person name="Pust M."/>
            <person name="Yasuma K."/>
            <person name="Plichta D."/>
            <person name="Hasegawa N."/>
            <person name="Ohya T."/>
            <person name="Bhattarai S."/>
            <person name="Sasajima S."/>
            <person name="Aoto Y."/>
            <person name="Tuganbaev T."/>
            <person name="Yaginuma M."/>
            <person name="Ueda M."/>
            <person name="Okahashi N."/>
            <person name="Amafuji K."/>
            <person name="Kiridooshi Y."/>
            <person name="Sugita K."/>
            <person name="Strazar M."/>
            <person name="Skelly A."/>
            <person name="Suda W."/>
            <person name="Hattori M."/>
            <person name="Nakamoto N."/>
            <person name="Caballero S."/>
            <person name="Norman J."/>
            <person name="Olle B."/>
            <person name="Tanoue T."/>
            <person name="Arita M."/>
            <person name="Bucci V."/>
            <person name="Atarashi K."/>
            <person name="Xavier R."/>
            <person name="Honda K."/>
        </authorList>
    </citation>
    <scope>NUCLEOTIDE SEQUENCE [LARGE SCALE GENOMIC DNA]</scope>
    <source>
        <strain evidence="2">k04-0078-D8-1</strain>
    </source>
</reference>
<accession>A0ABQ0BK22</accession>
<evidence type="ECO:0000313" key="2">
    <source>
        <dbReference type="Proteomes" id="UP001600943"/>
    </source>
</evidence>
<comment type="caution">
    <text evidence="1">The sequence shown here is derived from an EMBL/GenBank/DDBJ whole genome shotgun (WGS) entry which is preliminary data.</text>
</comment>
<proteinExistence type="predicted"/>
<keyword evidence="2" id="KW-1185">Reference proteome</keyword>
<name>A0ABQ0BK22_9FIRM</name>